<dbReference type="Pfam" id="PF03152">
    <property type="entry name" value="UFD1_N1"/>
    <property type="match status" value="1"/>
</dbReference>
<dbReference type="VEuPathDB" id="GiardiaDB:SS50377_25667"/>
<dbReference type="PANTHER" id="PTHR12555">
    <property type="entry name" value="UBIQUITIN FUSION DEGRADATON PROTEIN 1"/>
    <property type="match status" value="1"/>
</dbReference>
<evidence type="ECO:0000256" key="2">
    <source>
        <dbReference type="ARBA" id="ARBA00022786"/>
    </source>
</evidence>
<evidence type="ECO:0000313" key="7">
    <source>
        <dbReference type="Proteomes" id="UP000018208"/>
    </source>
</evidence>
<dbReference type="Pfam" id="PF24842">
    <property type="entry name" value="UFD1_N2"/>
    <property type="match status" value="1"/>
</dbReference>
<accession>V6LE05</accession>
<evidence type="ECO:0000313" key="5">
    <source>
        <dbReference type="EMBL" id="EST42697.1"/>
    </source>
</evidence>
<sequence length="256" mass="29153">MSHKGVRLPSTSQFKPTWYKSYTLANISRAKLTPVQYEQFEAGGRIILPQQLLPELTDKNVFIPGRPLQFRIHSVREMITCFTGVQEFALDPASICIPTWIQEYIGAKEGDSIVVASMELPKCLSLTLKPETCEFYEIDDAKLALQTNLPNLSALQQGQNFRFIHNNKPFWMKVIKCEPMIASLIDTNVNCDFESAEGLEKYEFDKEKKNVFSMNAMTSNSFYQQGQTQKVQIIKKDEVKKDEFGTQSFGGVGRKL</sequence>
<dbReference type="AlphaFoldDB" id="V6LE05"/>
<dbReference type="Gene3D" id="3.10.330.10">
    <property type="match status" value="1"/>
</dbReference>
<protein>
    <submittedName>
        <fullName evidence="5 6">Ubiquitin fusion degradation protein</fullName>
    </submittedName>
</protein>
<reference evidence="5 6" key="1">
    <citation type="journal article" date="2014" name="PLoS Genet.">
        <title>The Genome of Spironucleus salmonicida Highlights a Fish Pathogen Adapted to Fluctuating Environments.</title>
        <authorList>
            <person name="Xu F."/>
            <person name="Jerlstrom-Hultqvist J."/>
            <person name="Einarsson E."/>
            <person name="Astvaldsson A."/>
            <person name="Svard S.G."/>
            <person name="Andersson J.O."/>
        </authorList>
    </citation>
    <scope>NUCLEOTIDE SEQUENCE</scope>
    <source>
        <strain evidence="6">ATCC 50377</strain>
    </source>
</reference>
<comment type="similarity">
    <text evidence="1">Belongs to the UFD1 family.</text>
</comment>
<evidence type="ECO:0000259" key="3">
    <source>
        <dbReference type="Pfam" id="PF03152"/>
    </source>
</evidence>
<evidence type="ECO:0000313" key="6">
    <source>
        <dbReference type="EMBL" id="KAH0571481.1"/>
    </source>
</evidence>
<name>V6LE05_9EUKA</name>
<dbReference type="GO" id="GO:0031593">
    <property type="term" value="F:polyubiquitin modification-dependent protein binding"/>
    <property type="evidence" value="ECO:0007669"/>
    <property type="project" value="TreeGrafter"/>
</dbReference>
<keyword evidence="7" id="KW-1185">Reference proteome</keyword>
<dbReference type="InterPro" id="IPR004854">
    <property type="entry name" value="Ufd1-like"/>
</dbReference>
<dbReference type="InterPro" id="IPR055418">
    <property type="entry name" value="UFD1_N2"/>
</dbReference>
<evidence type="ECO:0000259" key="4">
    <source>
        <dbReference type="Pfam" id="PF24842"/>
    </source>
</evidence>
<organism evidence="5">
    <name type="scientific">Spironucleus salmonicida</name>
    <dbReference type="NCBI Taxonomy" id="348837"/>
    <lineage>
        <taxon>Eukaryota</taxon>
        <taxon>Metamonada</taxon>
        <taxon>Diplomonadida</taxon>
        <taxon>Hexamitidae</taxon>
        <taxon>Hexamitinae</taxon>
        <taxon>Spironucleus</taxon>
    </lineage>
</organism>
<dbReference type="GO" id="GO:0036503">
    <property type="term" value="P:ERAD pathway"/>
    <property type="evidence" value="ECO:0007669"/>
    <property type="project" value="TreeGrafter"/>
</dbReference>
<feature type="domain" description="Ubiquitin fusion degradation protein UFD1 N-terminal subdomain 1" evidence="3">
    <location>
        <begin position="35"/>
        <end position="121"/>
    </location>
</feature>
<dbReference type="Proteomes" id="UP000018208">
    <property type="component" value="Unassembled WGS sequence"/>
</dbReference>
<dbReference type="InterPro" id="IPR042299">
    <property type="entry name" value="Ufd1-like_Nn"/>
</dbReference>
<keyword evidence="2" id="KW-0833">Ubl conjugation pathway</keyword>
<proteinExistence type="inferred from homology"/>
<evidence type="ECO:0000256" key="1">
    <source>
        <dbReference type="ARBA" id="ARBA00006043"/>
    </source>
</evidence>
<feature type="domain" description="Ubiquitin fusion degradation protein UFD1 N-terminal subdomain 2" evidence="4">
    <location>
        <begin position="125"/>
        <end position="195"/>
    </location>
</feature>
<reference evidence="6" key="2">
    <citation type="submission" date="2020-12" db="EMBL/GenBank/DDBJ databases">
        <title>New Spironucleus salmonicida genome in near-complete chromosomes.</title>
        <authorList>
            <person name="Xu F."/>
            <person name="Kurt Z."/>
            <person name="Jimenez-Gonzalez A."/>
            <person name="Astvaldsson A."/>
            <person name="Andersson J.O."/>
            <person name="Svard S.G."/>
        </authorList>
    </citation>
    <scope>NUCLEOTIDE SEQUENCE</scope>
    <source>
        <strain evidence="6">ATCC 50377</strain>
    </source>
</reference>
<dbReference type="PANTHER" id="PTHR12555:SF13">
    <property type="entry name" value="UBIQUITIN RECOGNITION FACTOR IN ER-ASSOCIATED DEGRADATION PROTEIN 1"/>
    <property type="match status" value="1"/>
</dbReference>
<dbReference type="GO" id="GO:0034098">
    <property type="term" value="C:VCP-NPL4-UFD1 AAA ATPase complex"/>
    <property type="evidence" value="ECO:0007669"/>
    <property type="project" value="TreeGrafter"/>
</dbReference>
<dbReference type="InterPro" id="IPR055417">
    <property type="entry name" value="UFD1_N1"/>
</dbReference>
<dbReference type="Gene3D" id="2.40.40.50">
    <property type="entry name" value="Ubiquitin fusion degradation protein UFD1, N-terminal domain"/>
    <property type="match status" value="1"/>
</dbReference>
<dbReference type="EMBL" id="KI546157">
    <property type="protein sequence ID" value="EST42697.1"/>
    <property type="molecule type" value="Genomic_DNA"/>
</dbReference>
<dbReference type="EMBL" id="AUWU02000006">
    <property type="protein sequence ID" value="KAH0571481.1"/>
    <property type="molecule type" value="Genomic_DNA"/>
</dbReference>
<dbReference type="GO" id="GO:0006511">
    <property type="term" value="P:ubiquitin-dependent protein catabolic process"/>
    <property type="evidence" value="ECO:0007669"/>
    <property type="project" value="InterPro"/>
</dbReference>
<dbReference type="OrthoDB" id="422728at2759"/>
<gene>
    <name evidence="5" type="ORF">SS50377_17718</name>
    <name evidence="6" type="ORF">SS50377_25667</name>
</gene>